<keyword evidence="3" id="KW-1185">Reference proteome</keyword>
<dbReference type="Proteomes" id="UP001151760">
    <property type="component" value="Unassembled WGS sequence"/>
</dbReference>
<feature type="transmembrane region" description="Helical" evidence="1">
    <location>
        <begin position="170"/>
        <end position="189"/>
    </location>
</feature>
<dbReference type="Gene3D" id="3.10.10.10">
    <property type="entry name" value="HIV Type 1 Reverse Transcriptase, subunit A, domain 1"/>
    <property type="match status" value="1"/>
</dbReference>
<evidence type="ECO:0000256" key="1">
    <source>
        <dbReference type="SAM" id="Phobius"/>
    </source>
</evidence>
<keyword evidence="1" id="KW-0472">Membrane</keyword>
<protein>
    <submittedName>
        <fullName evidence="2">Uncharacterized protein</fullName>
    </submittedName>
</protein>
<organism evidence="2 3">
    <name type="scientific">Tanacetum coccineum</name>
    <dbReference type="NCBI Taxonomy" id="301880"/>
    <lineage>
        <taxon>Eukaryota</taxon>
        <taxon>Viridiplantae</taxon>
        <taxon>Streptophyta</taxon>
        <taxon>Embryophyta</taxon>
        <taxon>Tracheophyta</taxon>
        <taxon>Spermatophyta</taxon>
        <taxon>Magnoliopsida</taxon>
        <taxon>eudicotyledons</taxon>
        <taxon>Gunneridae</taxon>
        <taxon>Pentapetalae</taxon>
        <taxon>asterids</taxon>
        <taxon>campanulids</taxon>
        <taxon>Asterales</taxon>
        <taxon>Asteraceae</taxon>
        <taxon>Asteroideae</taxon>
        <taxon>Anthemideae</taxon>
        <taxon>Anthemidinae</taxon>
        <taxon>Tanacetum</taxon>
    </lineage>
</organism>
<evidence type="ECO:0000313" key="3">
    <source>
        <dbReference type="Proteomes" id="UP001151760"/>
    </source>
</evidence>
<sequence>MSPRRNTRNLGTNLGNQLSFDIVVRMDWWTIVLAKIDCFARIVRIPLEGERILMGQRNRSGKDSKLVLAIKMRKYLEKECVTFFAHIMDKETNMKSIQNILIERNHTEEITRTSEQKIDKTEFITLGCTSALRQKEGRIDAYVYRLQGVRISPDKSQGRRHPKTAFRTQYGHYEFLVIPFGLTIALAIFMDLMNRGIHIDPAKIEAIKKWEKIMMDLMTKLPRTLSGHDTFWEARQVEPSIHWTL</sequence>
<dbReference type="SUPFAM" id="SSF56672">
    <property type="entry name" value="DNA/RNA polymerases"/>
    <property type="match status" value="1"/>
</dbReference>
<name>A0ABQ5A656_9ASTR</name>
<dbReference type="Gene3D" id="3.30.70.270">
    <property type="match status" value="1"/>
</dbReference>
<accession>A0ABQ5A656</accession>
<keyword evidence="1" id="KW-0812">Transmembrane</keyword>
<comment type="caution">
    <text evidence="2">The sequence shown here is derived from an EMBL/GenBank/DDBJ whole genome shotgun (WGS) entry which is preliminary data.</text>
</comment>
<dbReference type="InterPro" id="IPR043128">
    <property type="entry name" value="Rev_trsase/Diguanyl_cyclase"/>
</dbReference>
<dbReference type="PANTHER" id="PTHR24559">
    <property type="entry name" value="TRANSPOSON TY3-I GAG-POL POLYPROTEIN"/>
    <property type="match status" value="1"/>
</dbReference>
<keyword evidence="1" id="KW-1133">Transmembrane helix</keyword>
<evidence type="ECO:0000313" key="2">
    <source>
        <dbReference type="EMBL" id="GJS98129.1"/>
    </source>
</evidence>
<dbReference type="InterPro" id="IPR043502">
    <property type="entry name" value="DNA/RNA_pol_sf"/>
</dbReference>
<dbReference type="InterPro" id="IPR053134">
    <property type="entry name" value="RNA-dir_DNA_polymerase"/>
</dbReference>
<reference evidence="2" key="1">
    <citation type="journal article" date="2022" name="Int. J. Mol. Sci.">
        <title>Draft Genome of Tanacetum Coccineum: Genomic Comparison of Closely Related Tanacetum-Family Plants.</title>
        <authorList>
            <person name="Yamashiro T."/>
            <person name="Shiraishi A."/>
            <person name="Nakayama K."/>
            <person name="Satake H."/>
        </authorList>
    </citation>
    <scope>NUCLEOTIDE SEQUENCE</scope>
</reference>
<dbReference type="PANTHER" id="PTHR24559:SF444">
    <property type="entry name" value="REVERSE TRANSCRIPTASE DOMAIN-CONTAINING PROTEIN"/>
    <property type="match status" value="1"/>
</dbReference>
<reference evidence="2" key="2">
    <citation type="submission" date="2022-01" db="EMBL/GenBank/DDBJ databases">
        <authorList>
            <person name="Yamashiro T."/>
            <person name="Shiraishi A."/>
            <person name="Satake H."/>
            <person name="Nakayama K."/>
        </authorList>
    </citation>
    <scope>NUCLEOTIDE SEQUENCE</scope>
</reference>
<gene>
    <name evidence="2" type="ORF">Tco_0819299</name>
</gene>
<proteinExistence type="predicted"/>
<dbReference type="EMBL" id="BQNB010012019">
    <property type="protein sequence ID" value="GJS98129.1"/>
    <property type="molecule type" value="Genomic_DNA"/>
</dbReference>